<proteinExistence type="predicted"/>
<dbReference type="GO" id="GO:0003700">
    <property type="term" value="F:DNA-binding transcription factor activity"/>
    <property type="evidence" value="ECO:0007669"/>
    <property type="project" value="InterPro"/>
</dbReference>
<dbReference type="PROSITE" id="PS50110">
    <property type="entry name" value="RESPONSE_REGULATORY"/>
    <property type="match status" value="1"/>
</dbReference>
<reference evidence="11" key="1">
    <citation type="journal article" date="2014" name="Genome Announc.">
        <title>Draft Genome Sequences of Three Alkaliphilic Bacillus Strains, Bacillus wakoensis JCM 9140T, Bacillus akibai JCM 9157T, and Bacillus hemicellulosilyticus JCM 9152T.</title>
        <authorList>
            <person name="Yuki M."/>
            <person name="Oshima K."/>
            <person name="Suda W."/>
            <person name="Oshida Y."/>
            <person name="Kitamura K."/>
            <person name="Iida T."/>
            <person name="Hattori M."/>
            <person name="Ohkuma M."/>
        </authorList>
    </citation>
    <scope>NUCLEOTIDE SEQUENCE [LARGE SCALE GENOMIC DNA]</scope>
    <source>
        <strain evidence="11">JCM 9152</strain>
    </source>
</reference>
<keyword evidence="6" id="KW-0238">DNA-binding</keyword>
<dbReference type="Proteomes" id="UP000018895">
    <property type="component" value="Unassembled WGS sequence"/>
</dbReference>
<sequence length="509" mass="59579">MYKVLIVDDERTVREGLNSLIPWEDYGFQVVGLAKDAETAYSLFHELSPDLVISDIRMYGMNGLDLIKRLREINKVFQCIILSGYADFDYAKKAIQNNVAGYLLKPIYEEELIEYLEKVKIELSKQHAVTELTESEETRRREQYILSLIGSDHHVFSEQETKQFDLDWDRYQVLLMKVDNSFVMDTDMFKLKKEVEFLINKDIALFVSEPYIGLVLNATEYRTKEVQQLYQDLKLSLESYAHSITFSLGQVVESLNGIQQSYKSAFQMIQRKFFYPKEQLLAEGMQIDTQYSEGQIEVAGIIDNMYFALDLGVYDSLRETTNDMFVWAMQDLSEKNVKKKIVYVMTTVFNKLQKSKGDKEDFFTSMLEKVLELYQQPSFEDVKNVVNELMNDVLSELEYADSDHQLKKLLLLIENKYNENLKLEQLAKLFNYNSAYLGKLFKSYTGEYFNTYVDKVRIKNAKKLLLQGQKVYRVAEIVGYNNVDYFHSKFKKYEGVSPSAYKRKMIKSD</sequence>
<evidence type="ECO:0000256" key="3">
    <source>
        <dbReference type="ARBA" id="ARBA00022553"/>
    </source>
</evidence>
<evidence type="ECO:0000256" key="8">
    <source>
        <dbReference type="PROSITE-ProRule" id="PRU00169"/>
    </source>
</evidence>
<dbReference type="SUPFAM" id="SSF46689">
    <property type="entry name" value="Homeodomain-like"/>
    <property type="match status" value="2"/>
</dbReference>
<dbReference type="CDD" id="cd17536">
    <property type="entry name" value="REC_YesN-like"/>
    <property type="match status" value="1"/>
</dbReference>
<dbReference type="PROSITE" id="PS01124">
    <property type="entry name" value="HTH_ARAC_FAMILY_2"/>
    <property type="match status" value="1"/>
</dbReference>
<dbReference type="SUPFAM" id="SSF52172">
    <property type="entry name" value="CheY-like"/>
    <property type="match status" value="1"/>
</dbReference>
<name>W4QKP6_9BACI</name>
<dbReference type="GO" id="GO:0043565">
    <property type="term" value="F:sequence-specific DNA binding"/>
    <property type="evidence" value="ECO:0007669"/>
    <property type="project" value="InterPro"/>
</dbReference>
<gene>
    <name evidence="11" type="ORF">JCM9152_4210</name>
</gene>
<dbReference type="Pfam" id="PF12833">
    <property type="entry name" value="HTH_18"/>
    <property type="match status" value="1"/>
</dbReference>
<dbReference type="InterPro" id="IPR018060">
    <property type="entry name" value="HTH_AraC"/>
</dbReference>
<protein>
    <submittedName>
        <fullName evidence="11">Two-component response regulator TrxR</fullName>
    </submittedName>
</protein>
<evidence type="ECO:0000313" key="12">
    <source>
        <dbReference type="Proteomes" id="UP000018895"/>
    </source>
</evidence>
<evidence type="ECO:0000313" key="11">
    <source>
        <dbReference type="EMBL" id="GAE32666.1"/>
    </source>
</evidence>
<organism evidence="11 12">
    <name type="scientific">Halalkalibacter hemicellulosilyticusJCM 9152</name>
    <dbReference type="NCBI Taxonomy" id="1236971"/>
    <lineage>
        <taxon>Bacteria</taxon>
        <taxon>Bacillati</taxon>
        <taxon>Bacillota</taxon>
        <taxon>Bacilli</taxon>
        <taxon>Bacillales</taxon>
        <taxon>Bacillaceae</taxon>
        <taxon>Halalkalibacter</taxon>
    </lineage>
</organism>
<dbReference type="Gene3D" id="3.40.50.2300">
    <property type="match status" value="1"/>
</dbReference>
<evidence type="ECO:0000256" key="7">
    <source>
        <dbReference type="ARBA" id="ARBA00023163"/>
    </source>
</evidence>
<comment type="subcellular location">
    <subcellularLocation>
        <location evidence="1">Cytoplasm</location>
    </subcellularLocation>
</comment>
<keyword evidence="4" id="KW-0902">Two-component regulatory system</keyword>
<dbReference type="InterPro" id="IPR009057">
    <property type="entry name" value="Homeodomain-like_sf"/>
</dbReference>
<keyword evidence="5" id="KW-0805">Transcription regulation</keyword>
<dbReference type="Gene3D" id="1.10.10.60">
    <property type="entry name" value="Homeodomain-like"/>
    <property type="match status" value="2"/>
</dbReference>
<dbReference type="GO" id="GO:0000160">
    <property type="term" value="P:phosphorelay signal transduction system"/>
    <property type="evidence" value="ECO:0007669"/>
    <property type="project" value="UniProtKB-KW"/>
</dbReference>
<dbReference type="InterPro" id="IPR051552">
    <property type="entry name" value="HptR"/>
</dbReference>
<dbReference type="InterPro" id="IPR011006">
    <property type="entry name" value="CheY-like_superfamily"/>
</dbReference>
<evidence type="ECO:0000259" key="9">
    <source>
        <dbReference type="PROSITE" id="PS01124"/>
    </source>
</evidence>
<dbReference type="InterPro" id="IPR001789">
    <property type="entry name" value="Sig_transdc_resp-reg_receiver"/>
</dbReference>
<dbReference type="Pfam" id="PF00072">
    <property type="entry name" value="Response_reg"/>
    <property type="match status" value="1"/>
</dbReference>
<evidence type="ECO:0000256" key="6">
    <source>
        <dbReference type="ARBA" id="ARBA00023125"/>
    </source>
</evidence>
<keyword evidence="3 8" id="KW-0597">Phosphoprotein</keyword>
<evidence type="ECO:0000256" key="5">
    <source>
        <dbReference type="ARBA" id="ARBA00023015"/>
    </source>
</evidence>
<evidence type="ECO:0000256" key="2">
    <source>
        <dbReference type="ARBA" id="ARBA00022490"/>
    </source>
</evidence>
<feature type="domain" description="HTH araC/xylS-type" evidence="9">
    <location>
        <begin position="407"/>
        <end position="504"/>
    </location>
</feature>
<accession>W4QKP6</accession>
<evidence type="ECO:0000259" key="10">
    <source>
        <dbReference type="PROSITE" id="PS50110"/>
    </source>
</evidence>
<feature type="modified residue" description="4-aspartylphosphate" evidence="8">
    <location>
        <position position="55"/>
    </location>
</feature>
<keyword evidence="12" id="KW-1185">Reference proteome</keyword>
<evidence type="ECO:0000256" key="1">
    <source>
        <dbReference type="ARBA" id="ARBA00004496"/>
    </source>
</evidence>
<dbReference type="GO" id="GO:0005737">
    <property type="term" value="C:cytoplasm"/>
    <property type="evidence" value="ECO:0007669"/>
    <property type="project" value="UniProtKB-SubCell"/>
</dbReference>
<comment type="caution">
    <text evidence="11">The sequence shown here is derived from an EMBL/GenBank/DDBJ whole genome shotgun (WGS) entry which is preliminary data.</text>
</comment>
<dbReference type="STRING" id="1236971.JCM9152_4210"/>
<dbReference type="OrthoDB" id="342399at2"/>
<keyword evidence="7" id="KW-0804">Transcription</keyword>
<dbReference type="SMART" id="SM00448">
    <property type="entry name" value="REC"/>
    <property type="match status" value="1"/>
</dbReference>
<dbReference type="PANTHER" id="PTHR42713:SF3">
    <property type="entry name" value="TRANSCRIPTIONAL REGULATORY PROTEIN HPTR"/>
    <property type="match status" value="1"/>
</dbReference>
<dbReference type="AlphaFoldDB" id="W4QKP6"/>
<keyword evidence="2" id="KW-0963">Cytoplasm</keyword>
<evidence type="ECO:0000256" key="4">
    <source>
        <dbReference type="ARBA" id="ARBA00023012"/>
    </source>
</evidence>
<feature type="domain" description="Response regulatory" evidence="10">
    <location>
        <begin position="3"/>
        <end position="120"/>
    </location>
</feature>
<dbReference type="EMBL" id="BAUU01000044">
    <property type="protein sequence ID" value="GAE32666.1"/>
    <property type="molecule type" value="Genomic_DNA"/>
</dbReference>
<dbReference type="PROSITE" id="PS00041">
    <property type="entry name" value="HTH_ARAC_FAMILY_1"/>
    <property type="match status" value="1"/>
</dbReference>
<dbReference type="InterPro" id="IPR018062">
    <property type="entry name" value="HTH_AraC-typ_CS"/>
</dbReference>
<dbReference type="PANTHER" id="PTHR42713">
    <property type="entry name" value="HISTIDINE KINASE-RELATED"/>
    <property type="match status" value="1"/>
</dbReference>
<dbReference type="SMART" id="SM00342">
    <property type="entry name" value="HTH_ARAC"/>
    <property type="match status" value="1"/>
</dbReference>